<feature type="compositionally biased region" description="Basic and acidic residues" evidence="1">
    <location>
        <begin position="9"/>
        <end position="28"/>
    </location>
</feature>
<evidence type="ECO:0000313" key="3">
    <source>
        <dbReference type="Proteomes" id="UP000789901"/>
    </source>
</evidence>
<protein>
    <submittedName>
        <fullName evidence="2">36840_t:CDS:1</fullName>
    </submittedName>
</protein>
<dbReference type="Proteomes" id="UP000789901">
    <property type="component" value="Unassembled WGS sequence"/>
</dbReference>
<organism evidence="2 3">
    <name type="scientific">Gigaspora margarita</name>
    <dbReference type="NCBI Taxonomy" id="4874"/>
    <lineage>
        <taxon>Eukaryota</taxon>
        <taxon>Fungi</taxon>
        <taxon>Fungi incertae sedis</taxon>
        <taxon>Mucoromycota</taxon>
        <taxon>Glomeromycotina</taxon>
        <taxon>Glomeromycetes</taxon>
        <taxon>Diversisporales</taxon>
        <taxon>Gigasporaceae</taxon>
        <taxon>Gigaspora</taxon>
    </lineage>
</organism>
<evidence type="ECO:0000256" key="1">
    <source>
        <dbReference type="SAM" id="MobiDB-lite"/>
    </source>
</evidence>
<comment type="caution">
    <text evidence="2">The sequence shown here is derived from an EMBL/GenBank/DDBJ whole genome shotgun (WGS) entry which is preliminary data.</text>
</comment>
<feature type="non-terminal residue" evidence="2">
    <location>
        <position position="98"/>
    </location>
</feature>
<keyword evidence="3" id="KW-1185">Reference proteome</keyword>
<reference evidence="2 3" key="1">
    <citation type="submission" date="2021-06" db="EMBL/GenBank/DDBJ databases">
        <authorList>
            <person name="Kallberg Y."/>
            <person name="Tangrot J."/>
            <person name="Rosling A."/>
        </authorList>
    </citation>
    <scope>NUCLEOTIDE SEQUENCE [LARGE SCALE GENOMIC DNA]</scope>
    <source>
        <strain evidence="2 3">120-4 pot B 10/14</strain>
    </source>
</reference>
<gene>
    <name evidence="2" type="ORF">GMARGA_LOCUS31684</name>
</gene>
<evidence type="ECO:0000313" key="2">
    <source>
        <dbReference type="EMBL" id="CAG8833706.1"/>
    </source>
</evidence>
<name>A0ABN7WL42_GIGMA</name>
<proteinExistence type="predicted"/>
<dbReference type="EMBL" id="CAJVQB010047928">
    <property type="protein sequence ID" value="CAG8833706.1"/>
    <property type="molecule type" value="Genomic_DNA"/>
</dbReference>
<accession>A0ABN7WL42</accession>
<feature type="region of interest" description="Disordered" evidence="1">
    <location>
        <begin position="1"/>
        <end position="28"/>
    </location>
</feature>
<sequence length="98" mass="11302">MEELPTQETEPKNKSLEQGLHRSIDTTHLSDKEQKAVLHLLCQEKDLFTRDMNDLGQTSAVIHEIDTRSAAPIKQLAYYAAPSMHEFIRKEIKKLKDK</sequence>